<dbReference type="Proteomes" id="UP000695026">
    <property type="component" value="Unplaced"/>
</dbReference>
<keyword evidence="2" id="KW-1015">Disulfide bond</keyword>
<dbReference type="AlphaFoldDB" id="A0A9F2QZQ5"/>
<feature type="domain" description="Cathepsin propeptide inhibitor" evidence="5">
    <location>
        <begin position="39"/>
        <end position="96"/>
    </location>
</feature>
<evidence type="ECO:0000313" key="7">
    <source>
        <dbReference type="RefSeq" id="XP_007431869.1"/>
    </source>
</evidence>
<dbReference type="SMART" id="SM00645">
    <property type="entry name" value="Pept_C1"/>
    <property type="match status" value="1"/>
</dbReference>
<dbReference type="SMART" id="SM00848">
    <property type="entry name" value="Inhibitor_I29"/>
    <property type="match status" value="1"/>
</dbReference>
<sequence length="354" mass="40040">MWLANLAACWMLWGTWISVPSANSTLPPDLNMTQLTQMFQDFMVKFGKTYGSQEEMLYRFKIFVRNMEISRALQDTELGTAQYGVTRFSDLTESEFAKKFGNPVLQAPPFVQTQPPRSPLKEPKPCNWTKAGALPPVKDQGECKACWAFAAVSNIEALWKINQNIQRSLSVQELIDCTYPSRGGCMGGYVWDALLYVFNNTGLSSSTLYPYIEKDQPCRKHKGRKLTKIDGYSVLPRDEKYIAEVVASQGPVTALMNKKFCQHYQKGIMQRSEEDCDPNWLDHAVLIVGFGEGKSRRGSWSGSYWIIQNSWGKHWGEQGYFRLHRGSNACGIRNYATTAILNNLGRKKPAACPP</sequence>
<organism evidence="6 7">
    <name type="scientific">Python bivittatus</name>
    <name type="common">Burmese python</name>
    <name type="synonym">Python molurus bivittatus</name>
    <dbReference type="NCBI Taxonomy" id="176946"/>
    <lineage>
        <taxon>Eukaryota</taxon>
        <taxon>Metazoa</taxon>
        <taxon>Chordata</taxon>
        <taxon>Craniata</taxon>
        <taxon>Vertebrata</taxon>
        <taxon>Euteleostomi</taxon>
        <taxon>Lepidosauria</taxon>
        <taxon>Squamata</taxon>
        <taxon>Bifurcata</taxon>
        <taxon>Unidentata</taxon>
        <taxon>Episquamata</taxon>
        <taxon>Toxicofera</taxon>
        <taxon>Serpentes</taxon>
        <taxon>Henophidia</taxon>
        <taxon>Pythonidae</taxon>
        <taxon>Python</taxon>
    </lineage>
</organism>
<dbReference type="InterPro" id="IPR039417">
    <property type="entry name" value="Peptidase_C1A_papain-like"/>
</dbReference>
<dbReference type="PROSITE" id="PS00639">
    <property type="entry name" value="THIOL_PROTEASE_HIS"/>
    <property type="match status" value="1"/>
</dbReference>
<reference evidence="7" key="1">
    <citation type="submission" date="2025-08" db="UniProtKB">
        <authorList>
            <consortium name="RefSeq"/>
        </authorList>
    </citation>
    <scope>IDENTIFICATION</scope>
    <source>
        <tissue evidence="7">Liver</tissue>
    </source>
</reference>
<name>A0A9F2QZQ5_PYTBI</name>
<feature type="signal peptide" evidence="3">
    <location>
        <begin position="1"/>
        <end position="17"/>
    </location>
</feature>
<dbReference type="SUPFAM" id="SSF54001">
    <property type="entry name" value="Cysteine proteinases"/>
    <property type="match status" value="1"/>
</dbReference>
<evidence type="ECO:0000259" key="5">
    <source>
        <dbReference type="SMART" id="SM00848"/>
    </source>
</evidence>
<dbReference type="RefSeq" id="XP_007431869.1">
    <property type="nucleotide sequence ID" value="XM_007431807.3"/>
</dbReference>
<gene>
    <name evidence="7" type="primary">CTSW</name>
</gene>
<dbReference type="OrthoDB" id="387093at2759"/>
<dbReference type="Gene3D" id="3.90.70.10">
    <property type="entry name" value="Cysteine proteinases"/>
    <property type="match status" value="1"/>
</dbReference>
<dbReference type="InterPro" id="IPR013128">
    <property type="entry name" value="Peptidase_C1A"/>
</dbReference>
<evidence type="ECO:0000256" key="2">
    <source>
        <dbReference type="ARBA" id="ARBA00023157"/>
    </source>
</evidence>
<comment type="similarity">
    <text evidence="1">Belongs to the peptidase C1 family.</text>
</comment>
<dbReference type="Pfam" id="PF08246">
    <property type="entry name" value="Inhibitor_I29"/>
    <property type="match status" value="1"/>
</dbReference>
<dbReference type="InterPro" id="IPR025660">
    <property type="entry name" value="Pept_his_AS"/>
</dbReference>
<evidence type="ECO:0000259" key="4">
    <source>
        <dbReference type="SMART" id="SM00645"/>
    </source>
</evidence>
<dbReference type="Pfam" id="PF00112">
    <property type="entry name" value="Peptidase_C1"/>
    <property type="match status" value="1"/>
</dbReference>
<dbReference type="KEGG" id="pbi:103051350"/>
<dbReference type="GeneID" id="103051350"/>
<accession>A0A9F2QZQ5</accession>
<dbReference type="GO" id="GO:0008234">
    <property type="term" value="F:cysteine-type peptidase activity"/>
    <property type="evidence" value="ECO:0007669"/>
    <property type="project" value="InterPro"/>
</dbReference>
<feature type="chain" id="PRO_5039947352" evidence="3">
    <location>
        <begin position="18"/>
        <end position="354"/>
    </location>
</feature>
<keyword evidence="6" id="KW-1185">Reference proteome</keyword>
<dbReference type="GO" id="GO:0006508">
    <property type="term" value="P:proteolysis"/>
    <property type="evidence" value="ECO:0007669"/>
    <property type="project" value="InterPro"/>
</dbReference>
<proteinExistence type="inferred from homology"/>
<dbReference type="PANTHER" id="PTHR12411">
    <property type="entry name" value="CYSTEINE PROTEASE FAMILY C1-RELATED"/>
    <property type="match status" value="1"/>
</dbReference>
<protein>
    <submittedName>
        <fullName evidence="7">Cathepsin W</fullName>
    </submittedName>
</protein>
<dbReference type="InterPro" id="IPR000668">
    <property type="entry name" value="Peptidase_C1A_C"/>
</dbReference>
<dbReference type="PROSITE" id="PS00640">
    <property type="entry name" value="THIOL_PROTEASE_ASN"/>
    <property type="match status" value="1"/>
</dbReference>
<dbReference type="InterPro" id="IPR013201">
    <property type="entry name" value="Prot_inhib_I29"/>
</dbReference>
<dbReference type="OMA" id="EALWGIR"/>
<dbReference type="InterPro" id="IPR025661">
    <property type="entry name" value="Pept_asp_AS"/>
</dbReference>
<keyword evidence="3" id="KW-0732">Signal</keyword>
<evidence type="ECO:0000256" key="3">
    <source>
        <dbReference type="SAM" id="SignalP"/>
    </source>
</evidence>
<dbReference type="PRINTS" id="PR00705">
    <property type="entry name" value="PAPAIN"/>
</dbReference>
<feature type="domain" description="Peptidase C1A papain C-terminal" evidence="4">
    <location>
        <begin position="122"/>
        <end position="340"/>
    </location>
</feature>
<dbReference type="CTD" id="1521"/>
<dbReference type="InterPro" id="IPR038765">
    <property type="entry name" value="Papain-like_cys_pep_sf"/>
</dbReference>
<evidence type="ECO:0000313" key="6">
    <source>
        <dbReference type="Proteomes" id="UP000695026"/>
    </source>
</evidence>
<evidence type="ECO:0000256" key="1">
    <source>
        <dbReference type="ARBA" id="ARBA00008455"/>
    </source>
</evidence>
<dbReference type="CDD" id="cd02248">
    <property type="entry name" value="Peptidase_C1A"/>
    <property type="match status" value="1"/>
</dbReference>